<feature type="region of interest" description="Disordered" evidence="1">
    <location>
        <begin position="1919"/>
        <end position="1956"/>
    </location>
</feature>
<dbReference type="InterPro" id="IPR013320">
    <property type="entry name" value="ConA-like_dom_sf"/>
</dbReference>
<protein>
    <submittedName>
        <fullName evidence="5">Rej domain containing protein</fullName>
    </submittedName>
</protein>
<dbReference type="Pfam" id="PF02010">
    <property type="entry name" value="REJ"/>
    <property type="match status" value="1"/>
</dbReference>
<name>A0A078APM1_STYLE</name>
<feature type="transmembrane region" description="Helical" evidence="2">
    <location>
        <begin position="2148"/>
        <end position="2181"/>
    </location>
</feature>
<feature type="domain" description="PKD/REJ-like" evidence="4">
    <location>
        <begin position="1111"/>
        <end position="1318"/>
    </location>
</feature>
<feature type="transmembrane region" description="Helical" evidence="2">
    <location>
        <begin position="1785"/>
        <end position="1810"/>
    </location>
</feature>
<feature type="transmembrane region" description="Helical" evidence="2">
    <location>
        <begin position="1647"/>
        <end position="1668"/>
    </location>
</feature>
<sequence>MKKLYTIDIFVILISLFILTPTTFQDVLDKTNYDGVTSSYNQYPRFYGGQGIYLQNTISNVNNYTLTLWMKLSDYPWEIRKDFDIISFAPDSLSISLNRNKDLTAISDRGGQLRISGEQQVNNWYIIILRSSQVKSDFQIRDQLFIRVSQDSSTSFFPTGQTSLNLEQTVIGIDKDRKSNGFMGNIRNIKLLSLYLDDSQTQRIQFTKLLPMRDLKLQLSLFDVNSISNEADRAVGELIRTSNIGPTNQIDYLGSLDCSVPQNGNVQIVKFSQGKGLAQISIPTNLFTPATHVNTTLQMWFKRNAYPMINTLTHPVEELFIHQNVTSMTFQMNDYQNMKIAGRDGKAITTKTAFNRWMYLQVISTNLQLIATIYDYDGVLTSTNTLTYSKSYTTNSRIINLATNFNGFIYAFKLFKTAVPPTNGIYNMDYRVEINSNALLYFIFTTVGLAQDSSFQNLVNQGTSLTVQTTGTRVYASEFLTQMGTTYTNMSINYPNYFNGFTCTDQYEKLFMTDDSSYAVTNFTLNSTLSSYTVEFWVRPTQTISGSPFFLALQDTTRQKQIFLSIIQEGTNLYCYPFYTQNVTLKLDYLDYLNNIQDWIHIVCGLNGQQSSIQGQLYYKTNDFTYFADLPSTSQQNLLQNQYQLYLSQNPLIMRNGIPKSYFSEVRFWDYLRDQYQIRSQRFMRLNITLERQNLYSYMKLAYSNYGGVVNEIDFADGSLQKEIQFKNVKWQQSKDLLICPEGYYRGEIKDYNCYLDGIINLDLSIYKFQNRYIVTPKYSTFRNSFVRENVGNLYDFSWTLDSTDTSNATNTKIFPSYFNPQSKNQELSFDYDMVTDRPAKYDFTLKVSDKNNRQKSQKQSVSLKTYRCANIFDSTTKQSLVFMDMQSTKTVENAVFQYEYSDCSDYQLDQSAMSFSIDISGVTLLSSDHNREAKTFTLRKQQQSNIPSNDYFYIRIKGVWRSSINRNNIIEYNLIYACRYIAKLIITLTPSYNIVALGQTLSIDQQAKFYNLNKAVENRDYSGYWTCPGKLFDFCRSQTTTSLKLNYDQVVNSGIELWKSQNISYTANLKFIQGDGTRMSSANVFITWMNLRPSANLTQINKSIIANRLITYQLDIASMTEDQISIKWSTSPQISNNCLINGIDRKQFVFNSSCLSSSTNYTLQADVYFKNQTQLLVTRSTKMYIQSGPTGGKFTCSPTSGKAYQDDVKCTSTGWQSDQLPLRYQYFATDNLNNLVALSALSIFPDIQFNTPPTNRITIKVVDLEGKSTTSFITASFTHQSSQNNQTLNKIKQVIARNNPQVLNTNLVADLQSAAFLLNMNQNSIDSENADQLMNDLVQMVHSQSLSLSSFNSSDQKQYFIQGALQIFIQLSNYSKSFQIDSLSMIQESIKSFLNQTQLQEMINDQEFNENFMQIQANILQNLYNYQLKGAFVDLSNSQADKLASISSQMRSIIDRYDKMIASQLSEGQVVKIVNNAFNMTLQKFSRLANLLYDINSFDSNMLQYQYPLSSALQPTERQTLTVINFDISPFIGSKFFNQSAISNNSIYFSYRDMNGNYLSGDNILGKIQMVFKYQYSPLNNIVNQTTCGYINSDETRWENSSCDVIFLRSENKIICQCRHMSFYSIIDDYLIRESSSIYYLTFNNWYSIIPFGYMLLLFIFGLIYTYSMDNRDYRELNKSDDTLGNELVDVNSLSIQSLVFRKKVYYSGFGQKYSFCTFFRLIIMQIHPLFQIKYSFDPQLPRFYKFMFLYTRIMIILGVSFYFTRNYNDYYDVKDEDDILMTLIKIFGIVLGGALILPPLPYFLFCCCRSRYFLIRNKIRPGSDFENDGPKNQPASTKDIERFTNVIIDPNLPLKLLFFLNQASTDKILREYKDNMEYSSGAATKLGEKLLELDVDLHISRQLPNTENEIGEQTARKFNAAGDQTPEKSDRHSSKRNLNEENNDHLQQTSLKPTAISAGFESKEKFMSVNSISRRKTQAIKFQSTSSPERRAKTQIIDHNDLDYEIREDEEQKADLDINKQKNPQFQKQNQLIRNDDTSPEQHQQYFTDNYIKGMNQNQSNFSKQNLMDVQQHYEDKSKSDIMMDSYIGSLESQTFYDDKKELVENTNYCGRLFGNILAFIINMGILLVVFYLYITEKYYLESDHYIWVCIFFAAQILSFFILDFVYLFFISVTVSSCCRKSKTCKARMMRECLNIYEDYKYVVNFTETKIE</sequence>
<evidence type="ECO:0000256" key="3">
    <source>
        <dbReference type="SAM" id="SignalP"/>
    </source>
</evidence>
<feature type="chain" id="PRO_5001729594" evidence="3">
    <location>
        <begin position="25"/>
        <end position="2214"/>
    </location>
</feature>
<evidence type="ECO:0000313" key="5">
    <source>
        <dbReference type="EMBL" id="CDW84325.1"/>
    </source>
</evidence>
<evidence type="ECO:0000256" key="1">
    <source>
        <dbReference type="SAM" id="MobiDB-lite"/>
    </source>
</evidence>
<keyword evidence="3" id="KW-0732">Signal</keyword>
<dbReference type="EMBL" id="CCKQ01012702">
    <property type="protein sequence ID" value="CDW84325.1"/>
    <property type="molecule type" value="Genomic_DNA"/>
</dbReference>
<dbReference type="Proteomes" id="UP000039865">
    <property type="component" value="Unassembled WGS sequence"/>
</dbReference>
<keyword evidence="6" id="KW-1185">Reference proteome</keyword>
<keyword evidence="2" id="KW-1133">Transmembrane helix</keyword>
<keyword evidence="2" id="KW-0812">Transmembrane</keyword>
<dbReference type="InterPro" id="IPR002859">
    <property type="entry name" value="PKD/REJ-like"/>
</dbReference>
<evidence type="ECO:0000256" key="2">
    <source>
        <dbReference type="SAM" id="Phobius"/>
    </source>
</evidence>
<dbReference type="OrthoDB" id="325893at2759"/>
<keyword evidence="2" id="KW-0472">Membrane</keyword>
<feature type="transmembrane region" description="Helical" evidence="2">
    <location>
        <begin position="2115"/>
        <end position="2136"/>
    </location>
</feature>
<feature type="signal peptide" evidence="3">
    <location>
        <begin position="1"/>
        <end position="24"/>
    </location>
</feature>
<dbReference type="InParanoid" id="A0A078APM1"/>
<evidence type="ECO:0000259" key="4">
    <source>
        <dbReference type="Pfam" id="PF02010"/>
    </source>
</evidence>
<evidence type="ECO:0000313" key="6">
    <source>
        <dbReference type="Proteomes" id="UP000039865"/>
    </source>
</evidence>
<dbReference type="Gene3D" id="2.60.120.200">
    <property type="match status" value="1"/>
</dbReference>
<dbReference type="SUPFAM" id="SSF49899">
    <property type="entry name" value="Concanavalin A-like lectins/glucanases"/>
    <property type="match status" value="1"/>
</dbReference>
<proteinExistence type="predicted"/>
<accession>A0A078APM1</accession>
<gene>
    <name evidence="5" type="primary">Contig19853.g21060</name>
    <name evidence="5" type="ORF">STYLEM_13385</name>
</gene>
<reference evidence="5 6" key="1">
    <citation type="submission" date="2014-06" db="EMBL/GenBank/DDBJ databases">
        <authorList>
            <person name="Swart Estienne"/>
        </authorList>
    </citation>
    <scope>NUCLEOTIDE SEQUENCE [LARGE SCALE GENOMIC DNA]</scope>
    <source>
        <strain evidence="5 6">130c</strain>
    </source>
</reference>
<feature type="transmembrane region" description="Helical" evidence="2">
    <location>
        <begin position="1745"/>
        <end position="1765"/>
    </location>
</feature>
<feature type="compositionally biased region" description="Basic and acidic residues" evidence="1">
    <location>
        <begin position="1927"/>
        <end position="1946"/>
    </location>
</feature>
<organism evidence="5 6">
    <name type="scientific">Stylonychia lemnae</name>
    <name type="common">Ciliate</name>
    <dbReference type="NCBI Taxonomy" id="5949"/>
    <lineage>
        <taxon>Eukaryota</taxon>
        <taxon>Sar</taxon>
        <taxon>Alveolata</taxon>
        <taxon>Ciliophora</taxon>
        <taxon>Intramacronucleata</taxon>
        <taxon>Spirotrichea</taxon>
        <taxon>Stichotrichia</taxon>
        <taxon>Sporadotrichida</taxon>
        <taxon>Oxytrichidae</taxon>
        <taxon>Stylonychinae</taxon>
        <taxon>Stylonychia</taxon>
    </lineage>
</organism>